<comment type="caution">
    <text evidence="2">The sequence shown here is derived from an EMBL/GenBank/DDBJ whole genome shotgun (WGS) entry which is preliminary data.</text>
</comment>
<feature type="region of interest" description="Disordered" evidence="1">
    <location>
        <begin position="40"/>
        <end position="151"/>
    </location>
</feature>
<evidence type="ECO:0000313" key="3">
    <source>
        <dbReference type="Proteomes" id="UP001396334"/>
    </source>
</evidence>
<proteinExistence type="predicted"/>
<keyword evidence="3" id="KW-1185">Reference proteome</keyword>
<name>A0ABR2T5C1_9ROSI</name>
<dbReference type="Proteomes" id="UP001396334">
    <property type="component" value="Unassembled WGS sequence"/>
</dbReference>
<evidence type="ECO:0000256" key="1">
    <source>
        <dbReference type="SAM" id="MobiDB-lite"/>
    </source>
</evidence>
<reference evidence="2 3" key="1">
    <citation type="journal article" date="2024" name="G3 (Bethesda)">
        <title>Genome assembly of Hibiscus sabdariffa L. provides insights into metabolisms of medicinal natural products.</title>
        <authorList>
            <person name="Kim T."/>
        </authorList>
    </citation>
    <scope>NUCLEOTIDE SEQUENCE [LARGE SCALE GENOMIC DNA]</scope>
    <source>
        <strain evidence="2">TK-2024</strain>
        <tissue evidence="2">Old leaves</tissue>
    </source>
</reference>
<accession>A0ABR2T5C1</accession>
<sequence length="224" mass="24374">MTDEPFGPWMKVERRQRRVVRKDASAKQDDSGFVIAQSRFNPIFEDEAPEEPAAHPTLIPSDSRSSPNAHGLPLPTAVDPRGKGKVSVNSLPVKHHSPTSVRKPLVIQRPYATSSPKSGPSPSRWNSSFSNTHFTPFPRPPTRLNKSNHSAVVVSESDDPVILTDESIPVMVRDSSAAPIVPNTLLGVVKPPNLEEGQMQSLSSPNVAVVNWNAPFPSALSQDQ</sequence>
<protein>
    <submittedName>
        <fullName evidence="2">Uncharacterized protein</fullName>
    </submittedName>
</protein>
<organism evidence="2 3">
    <name type="scientific">Hibiscus sabdariffa</name>
    <name type="common">roselle</name>
    <dbReference type="NCBI Taxonomy" id="183260"/>
    <lineage>
        <taxon>Eukaryota</taxon>
        <taxon>Viridiplantae</taxon>
        <taxon>Streptophyta</taxon>
        <taxon>Embryophyta</taxon>
        <taxon>Tracheophyta</taxon>
        <taxon>Spermatophyta</taxon>
        <taxon>Magnoliopsida</taxon>
        <taxon>eudicotyledons</taxon>
        <taxon>Gunneridae</taxon>
        <taxon>Pentapetalae</taxon>
        <taxon>rosids</taxon>
        <taxon>malvids</taxon>
        <taxon>Malvales</taxon>
        <taxon>Malvaceae</taxon>
        <taxon>Malvoideae</taxon>
        <taxon>Hibiscus</taxon>
    </lineage>
</organism>
<evidence type="ECO:0000313" key="2">
    <source>
        <dbReference type="EMBL" id="KAK9032701.1"/>
    </source>
</evidence>
<gene>
    <name evidence="2" type="ORF">V6N11_056959</name>
</gene>
<feature type="compositionally biased region" description="Polar residues" evidence="1">
    <location>
        <begin position="111"/>
        <end position="133"/>
    </location>
</feature>
<dbReference type="EMBL" id="JBBPBN010000009">
    <property type="protein sequence ID" value="KAK9032701.1"/>
    <property type="molecule type" value="Genomic_DNA"/>
</dbReference>